<accession>A0A0D3KVL7</accession>
<protein>
    <submittedName>
        <fullName evidence="3">Uncharacterized protein</fullName>
    </submittedName>
</protein>
<dbReference type="PaxDb" id="2903-EOD39802"/>
<name>A0A0D3KVL7_EMIH1</name>
<dbReference type="RefSeq" id="XP_005792231.1">
    <property type="nucleotide sequence ID" value="XM_005792174.1"/>
</dbReference>
<dbReference type="AlphaFoldDB" id="A0A0D3KVL7"/>
<keyword evidence="4" id="KW-1185">Reference proteome</keyword>
<reference evidence="4" key="1">
    <citation type="journal article" date="2013" name="Nature">
        <title>Pan genome of the phytoplankton Emiliania underpins its global distribution.</title>
        <authorList>
            <person name="Read B.A."/>
            <person name="Kegel J."/>
            <person name="Klute M.J."/>
            <person name="Kuo A."/>
            <person name="Lefebvre S.C."/>
            <person name="Maumus F."/>
            <person name="Mayer C."/>
            <person name="Miller J."/>
            <person name="Monier A."/>
            <person name="Salamov A."/>
            <person name="Young J."/>
            <person name="Aguilar M."/>
            <person name="Claverie J.M."/>
            <person name="Frickenhaus S."/>
            <person name="Gonzalez K."/>
            <person name="Herman E.K."/>
            <person name="Lin Y.C."/>
            <person name="Napier J."/>
            <person name="Ogata H."/>
            <person name="Sarno A.F."/>
            <person name="Shmutz J."/>
            <person name="Schroeder D."/>
            <person name="de Vargas C."/>
            <person name="Verret F."/>
            <person name="von Dassow P."/>
            <person name="Valentin K."/>
            <person name="Van de Peer Y."/>
            <person name="Wheeler G."/>
            <person name="Dacks J.B."/>
            <person name="Delwiche C.F."/>
            <person name="Dyhrman S.T."/>
            <person name="Glockner G."/>
            <person name="John U."/>
            <person name="Richards T."/>
            <person name="Worden A.Z."/>
            <person name="Zhang X."/>
            <person name="Grigoriev I.V."/>
            <person name="Allen A.E."/>
            <person name="Bidle K."/>
            <person name="Borodovsky M."/>
            <person name="Bowler C."/>
            <person name="Brownlee C."/>
            <person name="Cock J.M."/>
            <person name="Elias M."/>
            <person name="Gladyshev V.N."/>
            <person name="Groth M."/>
            <person name="Guda C."/>
            <person name="Hadaegh A."/>
            <person name="Iglesias-Rodriguez M.D."/>
            <person name="Jenkins J."/>
            <person name="Jones B.M."/>
            <person name="Lawson T."/>
            <person name="Leese F."/>
            <person name="Lindquist E."/>
            <person name="Lobanov A."/>
            <person name="Lomsadze A."/>
            <person name="Malik S.B."/>
            <person name="Marsh M.E."/>
            <person name="Mackinder L."/>
            <person name="Mock T."/>
            <person name="Mueller-Roeber B."/>
            <person name="Pagarete A."/>
            <person name="Parker M."/>
            <person name="Probert I."/>
            <person name="Quesneville H."/>
            <person name="Raines C."/>
            <person name="Rensing S.A."/>
            <person name="Riano-Pachon D.M."/>
            <person name="Richier S."/>
            <person name="Rokitta S."/>
            <person name="Shiraiwa Y."/>
            <person name="Soanes D.M."/>
            <person name="van der Giezen M."/>
            <person name="Wahlund T.M."/>
            <person name="Williams B."/>
            <person name="Wilson W."/>
            <person name="Wolfe G."/>
            <person name="Wurch L.L."/>
        </authorList>
    </citation>
    <scope>NUCLEOTIDE SEQUENCE</scope>
</reference>
<dbReference type="HOGENOM" id="CLU_1663965_0_0_1"/>
<feature type="signal peptide" evidence="2">
    <location>
        <begin position="1"/>
        <end position="16"/>
    </location>
</feature>
<sequence>MILRLLFLALCIVVVCLPWLGGVSTPATLIAIGLPHDPPLDSVAIPPLAPLLAEPPLRDALLRTAGEGGDGALLRLLAGEARALALAAPACQCLLSGAAYRVSRGEAEDWAAPPPHEDLLLARGSPDYERLRSPSYQRSKDCYSPRTEGAPNRSSRERL</sequence>
<evidence type="ECO:0000313" key="3">
    <source>
        <dbReference type="EnsemblProtists" id="EOD39802"/>
    </source>
</evidence>
<dbReference type="EnsemblProtists" id="EOD39802">
    <property type="protein sequence ID" value="EOD39802"/>
    <property type="gene ID" value="EMIHUDRAFT_223340"/>
</dbReference>
<reference evidence="3" key="2">
    <citation type="submission" date="2024-10" db="UniProtKB">
        <authorList>
            <consortium name="EnsemblProtists"/>
        </authorList>
    </citation>
    <scope>IDENTIFICATION</scope>
</reference>
<keyword evidence="2" id="KW-0732">Signal</keyword>
<feature type="chain" id="PRO_5044252172" evidence="2">
    <location>
        <begin position="17"/>
        <end position="159"/>
    </location>
</feature>
<proteinExistence type="predicted"/>
<dbReference type="KEGG" id="ehx:EMIHUDRAFT_223340"/>
<dbReference type="GeneID" id="17285073"/>
<evidence type="ECO:0000313" key="4">
    <source>
        <dbReference type="Proteomes" id="UP000013827"/>
    </source>
</evidence>
<dbReference type="Proteomes" id="UP000013827">
    <property type="component" value="Unassembled WGS sequence"/>
</dbReference>
<feature type="region of interest" description="Disordered" evidence="1">
    <location>
        <begin position="109"/>
        <end position="159"/>
    </location>
</feature>
<feature type="compositionally biased region" description="Basic and acidic residues" evidence="1">
    <location>
        <begin position="115"/>
        <end position="143"/>
    </location>
</feature>
<organism evidence="3 4">
    <name type="scientific">Emiliania huxleyi (strain CCMP1516)</name>
    <dbReference type="NCBI Taxonomy" id="280463"/>
    <lineage>
        <taxon>Eukaryota</taxon>
        <taxon>Haptista</taxon>
        <taxon>Haptophyta</taxon>
        <taxon>Prymnesiophyceae</taxon>
        <taxon>Isochrysidales</taxon>
        <taxon>Noelaerhabdaceae</taxon>
        <taxon>Emiliania</taxon>
    </lineage>
</organism>
<evidence type="ECO:0000256" key="1">
    <source>
        <dbReference type="SAM" id="MobiDB-lite"/>
    </source>
</evidence>
<evidence type="ECO:0000256" key="2">
    <source>
        <dbReference type="SAM" id="SignalP"/>
    </source>
</evidence>